<gene>
    <name evidence="1" type="ORF">NC653_007070</name>
</gene>
<keyword evidence="2" id="KW-1185">Reference proteome</keyword>
<proteinExistence type="predicted"/>
<dbReference type="Proteomes" id="UP001164929">
    <property type="component" value="Chromosome 2"/>
</dbReference>
<evidence type="ECO:0000313" key="1">
    <source>
        <dbReference type="EMBL" id="KAJ7008270.1"/>
    </source>
</evidence>
<dbReference type="EMBL" id="JAQIZT010000002">
    <property type="protein sequence ID" value="KAJ7008270.1"/>
    <property type="molecule type" value="Genomic_DNA"/>
</dbReference>
<protein>
    <submittedName>
        <fullName evidence="1">Uncharacterized protein</fullName>
    </submittedName>
</protein>
<accession>A0AAD6WD09</accession>
<comment type="caution">
    <text evidence="1">The sequence shown here is derived from an EMBL/GenBank/DDBJ whole genome shotgun (WGS) entry which is preliminary data.</text>
</comment>
<evidence type="ECO:0000313" key="2">
    <source>
        <dbReference type="Proteomes" id="UP001164929"/>
    </source>
</evidence>
<dbReference type="AlphaFoldDB" id="A0AAD6WD09"/>
<reference evidence="1" key="1">
    <citation type="journal article" date="2023" name="Mol. Ecol. Resour.">
        <title>Chromosome-level genome assembly of a triploid poplar Populus alba 'Berolinensis'.</title>
        <authorList>
            <person name="Chen S."/>
            <person name="Yu Y."/>
            <person name="Wang X."/>
            <person name="Wang S."/>
            <person name="Zhang T."/>
            <person name="Zhou Y."/>
            <person name="He R."/>
            <person name="Meng N."/>
            <person name="Wang Y."/>
            <person name="Liu W."/>
            <person name="Liu Z."/>
            <person name="Liu J."/>
            <person name="Guo Q."/>
            <person name="Huang H."/>
            <person name="Sederoff R.R."/>
            <person name="Wang G."/>
            <person name="Qu G."/>
            <person name="Chen S."/>
        </authorList>
    </citation>
    <scope>NUCLEOTIDE SEQUENCE</scope>
    <source>
        <strain evidence="1">SC-2020</strain>
    </source>
</reference>
<name>A0AAD6WD09_9ROSI</name>
<sequence>MIQIPRTKIFSTDYQIKTTPIHETKQAIEIFSKAQLLFGNIID</sequence>
<organism evidence="1 2">
    <name type="scientific">Populus alba x Populus x berolinensis</name>
    <dbReference type="NCBI Taxonomy" id="444605"/>
    <lineage>
        <taxon>Eukaryota</taxon>
        <taxon>Viridiplantae</taxon>
        <taxon>Streptophyta</taxon>
        <taxon>Embryophyta</taxon>
        <taxon>Tracheophyta</taxon>
        <taxon>Spermatophyta</taxon>
        <taxon>Magnoliopsida</taxon>
        <taxon>eudicotyledons</taxon>
        <taxon>Gunneridae</taxon>
        <taxon>Pentapetalae</taxon>
        <taxon>rosids</taxon>
        <taxon>fabids</taxon>
        <taxon>Malpighiales</taxon>
        <taxon>Salicaceae</taxon>
        <taxon>Saliceae</taxon>
        <taxon>Populus</taxon>
    </lineage>
</organism>